<dbReference type="InterPro" id="IPR011990">
    <property type="entry name" value="TPR-like_helical_dom_sf"/>
</dbReference>
<organism evidence="1 2">
    <name type="scientific">Stieleria marina</name>
    <dbReference type="NCBI Taxonomy" id="1930275"/>
    <lineage>
        <taxon>Bacteria</taxon>
        <taxon>Pseudomonadati</taxon>
        <taxon>Planctomycetota</taxon>
        <taxon>Planctomycetia</taxon>
        <taxon>Pirellulales</taxon>
        <taxon>Pirellulaceae</taxon>
        <taxon>Stieleria</taxon>
    </lineage>
</organism>
<evidence type="ECO:0000313" key="1">
    <source>
        <dbReference type="EMBL" id="QDT09935.1"/>
    </source>
</evidence>
<dbReference type="RefSeq" id="WP_419189854.1">
    <property type="nucleotide sequence ID" value="NZ_CP036526.1"/>
</dbReference>
<gene>
    <name evidence="1" type="ORF">K239x_18880</name>
</gene>
<dbReference type="EMBL" id="CP036526">
    <property type="protein sequence ID" value="QDT09935.1"/>
    <property type="molecule type" value="Genomic_DNA"/>
</dbReference>
<protein>
    <recommendedName>
        <fullName evidence="3">Tetratricopeptide repeat protein</fullName>
    </recommendedName>
</protein>
<name>A0A517NS53_9BACT</name>
<dbReference type="AlphaFoldDB" id="A0A517NS53"/>
<reference evidence="1 2" key="1">
    <citation type="submission" date="2019-02" db="EMBL/GenBank/DDBJ databases">
        <title>Deep-cultivation of Planctomycetes and their phenomic and genomic characterization uncovers novel biology.</title>
        <authorList>
            <person name="Wiegand S."/>
            <person name="Jogler M."/>
            <person name="Boedeker C."/>
            <person name="Pinto D."/>
            <person name="Vollmers J."/>
            <person name="Rivas-Marin E."/>
            <person name="Kohn T."/>
            <person name="Peeters S.H."/>
            <person name="Heuer A."/>
            <person name="Rast P."/>
            <person name="Oberbeckmann S."/>
            <person name="Bunk B."/>
            <person name="Jeske O."/>
            <person name="Meyerdierks A."/>
            <person name="Storesund J.E."/>
            <person name="Kallscheuer N."/>
            <person name="Luecker S."/>
            <person name="Lage O.M."/>
            <person name="Pohl T."/>
            <person name="Merkel B.J."/>
            <person name="Hornburger P."/>
            <person name="Mueller R.-W."/>
            <person name="Bruemmer F."/>
            <person name="Labrenz M."/>
            <person name="Spormann A.M."/>
            <person name="Op den Camp H."/>
            <person name="Overmann J."/>
            <person name="Amann R."/>
            <person name="Jetten M.S.M."/>
            <person name="Mascher T."/>
            <person name="Medema M.H."/>
            <person name="Devos D.P."/>
            <person name="Kaster A.-K."/>
            <person name="Ovreas L."/>
            <person name="Rohde M."/>
            <person name="Galperin M.Y."/>
            <person name="Jogler C."/>
        </authorList>
    </citation>
    <scope>NUCLEOTIDE SEQUENCE [LARGE SCALE GENOMIC DNA]</scope>
    <source>
        <strain evidence="1 2">K23_9</strain>
    </source>
</reference>
<sequence>MFGRSIISDHSRIAILWVALGVLLCGMSAGCATSPKTLDVARDAFAAGDILAAEEILVDLSGDNNRISAAAKLDLAMIELASGKPKAAEASLRQMRGEIDALPKVAPIHEAASILTDDLSRVYRPAGYEEVMIRTMLAVCSLSSDQADAESYALQAAMRQSELASAAEARGLIEVDEMFQPIAIAPYLRGILREATHHDYDDAARAYQLVSDVRPDFAPVHADIARASGGTHSSPGNGVLYVLGCVGRGPVLEEGVAETTTAALSIASQAISAMRSSQSNDDDGEHATALPNIASVKVPRLVLPPSSIATLATVIDGQAAGNTQTLTDVSQLAANQISAEMPWTIARAVVRRATKEAMVAKAGQQLGLAGQSASIFQFAAGTVWSSTEKADTRCWGMLPREIQTQRIELPAGTHTVQLVPVDNTGRPLSQGQTRKIEIVDGKNEYLVAIAPDQLVFLAND</sequence>
<evidence type="ECO:0000313" key="2">
    <source>
        <dbReference type="Proteomes" id="UP000319817"/>
    </source>
</evidence>
<accession>A0A517NS53</accession>
<dbReference type="Proteomes" id="UP000319817">
    <property type="component" value="Chromosome"/>
</dbReference>
<dbReference type="Gene3D" id="1.25.40.10">
    <property type="entry name" value="Tetratricopeptide repeat domain"/>
    <property type="match status" value="1"/>
</dbReference>
<proteinExistence type="predicted"/>
<keyword evidence="2" id="KW-1185">Reference proteome</keyword>
<dbReference type="PROSITE" id="PS51257">
    <property type="entry name" value="PROKAR_LIPOPROTEIN"/>
    <property type="match status" value="1"/>
</dbReference>
<evidence type="ECO:0008006" key="3">
    <source>
        <dbReference type="Google" id="ProtNLM"/>
    </source>
</evidence>